<dbReference type="PRINTS" id="PR00367">
    <property type="entry name" value="ETHRSPELEMNT"/>
</dbReference>
<sequence length="232" mass="26189">MDNSSLDCSFSWDGFLFDGFDALSFDMIDSFQGALPLPISTNNTATEHHQQIHESMSLENTCSHKNDKEGHDQKSPKTKKSNPSYIGIRKRPWGKYAAEIRDSTRHGSRVWLGTFDTAEQAALAYDQAAYSMRGLNAVLNFPINTVRDSLKEVNRTSCNNKNCSPALALKEMNYFQRRSMTKSKRRSSTKQKGAQQEKRAEKNVMELEDLGTELLEQLLSSCESETPSPSYN</sequence>
<dbReference type="GO" id="GO:0009873">
    <property type="term" value="P:ethylene-activated signaling pathway"/>
    <property type="evidence" value="ECO:0007669"/>
    <property type="project" value="InterPro"/>
</dbReference>
<keyword evidence="10" id="KW-1185">Reference proteome</keyword>
<evidence type="ECO:0000256" key="6">
    <source>
        <dbReference type="ARBA" id="ARBA00024343"/>
    </source>
</evidence>
<feature type="compositionally biased region" description="Basic and acidic residues" evidence="7">
    <location>
        <begin position="195"/>
        <end position="205"/>
    </location>
</feature>
<feature type="compositionally biased region" description="Basic residues" evidence="7">
    <location>
        <begin position="179"/>
        <end position="189"/>
    </location>
</feature>
<dbReference type="SUPFAM" id="SSF54171">
    <property type="entry name" value="DNA-binding domain"/>
    <property type="match status" value="1"/>
</dbReference>
<comment type="similarity">
    <text evidence="6">Belongs to the AP2/ERF transcription factor family. ERF subfamily.</text>
</comment>
<evidence type="ECO:0000256" key="1">
    <source>
        <dbReference type="ARBA" id="ARBA00004123"/>
    </source>
</evidence>
<dbReference type="GO" id="GO:0003677">
    <property type="term" value="F:DNA binding"/>
    <property type="evidence" value="ECO:0007669"/>
    <property type="project" value="UniProtKB-KW"/>
</dbReference>
<dbReference type="PANTHER" id="PTHR31190:SF281">
    <property type="entry name" value="AP2_ERF DOMAIN-CONTAINING PROTEIN"/>
    <property type="match status" value="1"/>
</dbReference>
<comment type="subcellular location">
    <subcellularLocation>
        <location evidence="1">Nucleus</location>
    </subcellularLocation>
</comment>
<dbReference type="KEGG" id="qsa:O6P43_010516"/>
<feature type="domain" description="AP2/ERF" evidence="8">
    <location>
        <begin position="84"/>
        <end position="142"/>
    </location>
</feature>
<dbReference type="GO" id="GO:0003700">
    <property type="term" value="F:DNA-binding transcription factor activity"/>
    <property type="evidence" value="ECO:0007669"/>
    <property type="project" value="InterPro"/>
</dbReference>
<feature type="region of interest" description="Disordered" evidence="7">
    <location>
        <begin position="178"/>
        <end position="207"/>
    </location>
</feature>
<dbReference type="InterPro" id="IPR036955">
    <property type="entry name" value="AP2/ERF_dom_sf"/>
</dbReference>
<reference evidence="9" key="1">
    <citation type="journal article" date="2023" name="Science">
        <title>Elucidation of the pathway for biosynthesis of saponin adjuvants from the soapbark tree.</title>
        <authorList>
            <person name="Reed J."/>
            <person name="Orme A."/>
            <person name="El-Demerdash A."/>
            <person name="Owen C."/>
            <person name="Martin L.B.B."/>
            <person name="Misra R.C."/>
            <person name="Kikuchi S."/>
            <person name="Rejzek M."/>
            <person name="Martin A.C."/>
            <person name="Harkess A."/>
            <person name="Leebens-Mack J."/>
            <person name="Louveau T."/>
            <person name="Stephenson M.J."/>
            <person name="Osbourn A."/>
        </authorList>
    </citation>
    <scope>NUCLEOTIDE SEQUENCE</scope>
    <source>
        <strain evidence="9">S10</strain>
    </source>
</reference>
<dbReference type="EMBL" id="JARAOO010000004">
    <property type="protein sequence ID" value="KAJ7972661.1"/>
    <property type="molecule type" value="Genomic_DNA"/>
</dbReference>
<dbReference type="FunFam" id="3.30.730.10:FF:000001">
    <property type="entry name" value="Ethylene-responsive transcription factor 2"/>
    <property type="match status" value="1"/>
</dbReference>
<evidence type="ECO:0000256" key="5">
    <source>
        <dbReference type="ARBA" id="ARBA00023242"/>
    </source>
</evidence>
<evidence type="ECO:0000313" key="9">
    <source>
        <dbReference type="EMBL" id="KAJ7972661.1"/>
    </source>
</evidence>
<keyword evidence="2" id="KW-0805">Transcription regulation</keyword>
<dbReference type="Proteomes" id="UP001163823">
    <property type="component" value="Chromosome 4"/>
</dbReference>
<accession>A0AAD7Q109</accession>
<proteinExistence type="inferred from homology"/>
<protein>
    <submittedName>
        <fullName evidence="9">Ethylene-responsive transcription factor 1B</fullName>
    </submittedName>
</protein>
<dbReference type="InterPro" id="IPR001471">
    <property type="entry name" value="AP2/ERF_dom"/>
</dbReference>
<feature type="region of interest" description="Disordered" evidence="7">
    <location>
        <begin position="45"/>
        <end position="84"/>
    </location>
</feature>
<feature type="compositionally biased region" description="Basic and acidic residues" evidence="7">
    <location>
        <begin position="62"/>
        <end position="75"/>
    </location>
</feature>
<dbReference type="SMART" id="SM00380">
    <property type="entry name" value="AP2"/>
    <property type="match status" value="1"/>
</dbReference>
<dbReference type="InterPro" id="IPR016177">
    <property type="entry name" value="DNA-bd_dom_sf"/>
</dbReference>
<comment type="caution">
    <text evidence="9">The sequence shown here is derived from an EMBL/GenBank/DDBJ whole genome shotgun (WGS) entry which is preliminary data.</text>
</comment>
<dbReference type="GO" id="GO:0005634">
    <property type="term" value="C:nucleus"/>
    <property type="evidence" value="ECO:0007669"/>
    <property type="project" value="UniProtKB-SubCell"/>
</dbReference>
<dbReference type="Pfam" id="PF00847">
    <property type="entry name" value="AP2"/>
    <property type="match status" value="1"/>
</dbReference>
<gene>
    <name evidence="9" type="ORF">O6P43_010516</name>
</gene>
<evidence type="ECO:0000256" key="2">
    <source>
        <dbReference type="ARBA" id="ARBA00023015"/>
    </source>
</evidence>
<keyword evidence="5" id="KW-0539">Nucleus</keyword>
<organism evidence="9 10">
    <name type="scientific">Quillaja saponaria</name>
    <name type="common">Soap bark tree</name>
    <dbReference type="NCBI Taxonomy" id="32244"/>
    <lineage>
        <taxon>Eukaryota</taxon>
        <taxon>Viridiplantae</taxon>
        <taxon>Streptophyta</taxon>
        <taxon>Embryophyta</taxon>
        <taxon>Tracheophyta</taxon>
        <taxon>Spermatophyta</taxon>
        <taxon>Magnoliopsida</taxon>
        <taxon>eudicotyledons</taxon>
        <taxon>Gunneridae</taxon>
        <taxon>Pentapetalae</taxon>
        <taxon>rosids</taxon>
        <taxon>fabids</taxon>
        <taxon>Fabales</taxon>
        <taxon>Quillajaceae</taxon>
        <taxon>Quillaja</taxon>
    </lineage>
</organism>
<evidence type="ECO:0000256" key="4">
    <source>
        <dbReference type="ARBA" id="ARBA00023163"/>
    </source>
</evidence>
<dbReference type="CDD" id="cd00018">
    <property type="entry name" value="AP2"/>
    <property type="match status" value="1"/>
</dbReference>
<dbReference type="PANTHER" id="PTHR31190">
    <property type="entry name" value="DNA-BINDING DOMAIN"/>
    <property type="match status" value="1"/>
</dbReference>
<evidence type="ECO:0000313" key="10">
    <source>
        <dbReference type="Proteomes" id="UP001163823"/>
    </source>
</evidence>
<evidence type="ECO:0000259" key="8">
    <source>
        <dbReference type="PROSITE" id="PS51032"/>
    </source>
</evidence>
<evidence type="ECO:0000256" key="7">
    <source>
        <dbReference type="SAM" id="MobiDB-lite"/>
    </source>
</evidence>
<dbReference type="InterPro" id="IPR044808">
    <property type="entry name" value="ERF_plant"/>
</dbReference>
<keyword evidence="3" id="KW-0238">DNA-binding</keyword>
<dbReference type="PROSITE" id="PS51032">
    <property type="entry name" value="AP2_ERF"/>
    <property type="match status" value="1"/>
</dbReference>
<dbReference type="AlphaFoldDB" id="A0AAD7Q109"/>
<keyword evidence="4" id="KW-0804">Transcription</keyword>
<evidence type="ECO:0000256" key="3">
    <source>
        <dbReference type="ARBA" id="ARBA00023125"/>
    </source>
</evidence>
<dbReference type="Gene3D" id="3.30.730.10">
    <property type="entry name" value="AP2/ERF domain"/>
    <property type="match status" value="1"/>
</dbReference>
<name>A0AAD7Q109_QUISA</name>